<dbReference type="GO" id="GO:0005886">
    <property type="term" value="C:plasma membrane"/>
    <property type="evidence" value="ECO:0007669"/>
    <property type="project" value="UniProtKB-SubCell"/>
</dbReference>
<accession>A0A1G2U580</accession>
<sequence>MGKLKEAVGTMLLAARYSFSFCWRNSRMATVGRLIVSVSITLLTFMTIASTGLVINEVQSAIGEYESFIGLIAGDLLIPLLFLIGVLFAGVVIGRFNWFYKNQWNQTLRFANQRELNNHRATLDVARFRSKEYDDLSKRIQELPTSWQTRIWFSDEMFSLFTTSVSFVLFGASLLWYKPIYALILLVTAAPMAMVEFGLVAMWWDLFQRLVPEHKRRHILEKPYSRTTEFVQALMFNQMPALSRQIDINVGGVLDAYGKIRGLTVRKEMFTHLLAVAGLCGITIHAIWETVAFAGEIGTLTVIMAAARTFQGNLEGIVSMIADQWNNAKGVILIEKDFMGLRPAIKTEYPVVPHFDIVPEIRFENVGFSYPDTDAEVLKGVSFTIKPGSRVAIVGKSGNGKSTIQALLMRHYDPTSGAVFAGDINLRNVKPDVWSNVVSALTQEYAVLERPVGEEIASSRLGDILNLERVAASSRFANFDEVMASDPKGFDSQIGVEFGGRDFSGGERQRLALARVHYRGTPILVLDEPDARLDPESAEKVMDQVFALKGITVIIITHHVSRAERCDHVIVMGKGEIAEEGTHEELMRKGGLYASMHKKDQERLGSKMVSVISEP</sequence>
<dbReference type="GO" id="GO:0016887">
    <property type="term" value="F:ATP hydrolysis activity"/>
    <property type="evidence" value="ECO:0007669"/>
    <property type="project" value="InterPro"/>
</dbReference>
<dbReference type="PANTHER" id="PTHR24221">
    <property type="entry name" value="ATP-BINDING CASSETTE SUB-FAMILY B"/>
    <property type="match status" value="1"/>
</dbReference>
<dbReference type="InterPro" id="IPR039421">
    <property type="entry name" value="Type_1_exporter"/>
</dbReference>
<feature type="transmembrane region" description="Helical" evidence="7">
    <location>
        <begin position="183"/>
        <end position="207"/>
    </location>
</feature>
<dbReference type="PANTHER" id="PTHR24221:SF654">
    <property type="entry name" value="ATP-BINDING CASSETTE SUB-FAMILY B MEMBER 6"/>
    <property type="match status" value="1"/>
</dbReference>
<feature type="transmembrane region" description="Helical" evidence="7">
    <location>
        <begin position="34"/>
        <end position="55"/>
    </location>
</feature>
<keyword evidence="6 7" id="KW-0472">Membrane</keyword>
<dbReference type="Gene3D" id="3.40.50.300">
    <property type="entry name" value="P-loop containing nucleotide triphosphate hydrolases"/>
    <property type="match status" value="1"/>
</dbReference>
<dbReference type="InterPro" id="IPR003439">
    <property type="entry name" value="ABC_transporter-like_ATP-bd"/>
</dbReference>
<name>A0A1G2U580_9BACT</name>
<gene>
    <name evidence="9" type="ORF">A3B14_01640</name>
</gene>
<dbReference type="SUPFAM" id="SSF90123">
    <property type="entry name" value="ABC transporter transmembrane region"/>
    <property type="match status" value="1"/>
</dbReference>
<keyword evidence="2 7" id="KW-0812">Transmembrane</keyword>
<dbReference type="Pfam" id="PF00005">
    <property type="entry name" value="ABC_tran"/>
    <property type="match status" value="1"/>
</dbReference>
<dbReference type="InterPro" id="IPR003593">
    <property type="entry name" value="AAA+_ATPase"/>
</dbReference>
<dbReference type="EMBL" id="MHWE01000005">
    <property type="protein sequence ID" value="OHB04653.1"/>
    <property type="molecule type" value="Genomic_DNA"/>
</dbReference>
<evidence type="ECO:0000313" key="10">
    <source>
        <dbReference type="Proteomes" id="UP000176800"/>
    </source>
</evidence>
<feature type="transmembrane region" description="Helical" evidence="7">
    <location>
        <begin position="157"/>
        <end position="177"/>
    </location>
</feature>
<feature type="domain" description="ABC transporter" evidence="8">
    <location>
        <begin position="361"/>
        <end position="599"/>
    </location>
</feature>
<dbReference type="PROSITE" id="PS50893">
    <property type="entry name" value="ABC_TRANSPORTER_2"/>
    <property type="match status" value="1"/>
</dbReference>
<reference evidence="9 10" key="1">
    <citation type="journal article" date="2016" name="Nat. Commun.">
        <title>Thousands of microbial genomes shed light on interconnected biogeochemical processes in an aquifer system.</title>
        <authorList>
            <person name="Anantharaman K."/>
            <person name="Brown C.T."/>
            <person name="Hug L.A."/>
            <person name="Sharon I."/>
            <person name="Castelle C.J."/>
            <person name="Probst A.J."/>
            <person name="Thomas B.C."/>
            <person name="Singh A."/>
            <person name="Wilkins M.J."/>
            <person name="Karaoz U."/>
            <person name="Brodie E.L."/>
            <person name="Williams K.H."/>
            <person name="Hubbard S.S."/>
            <person name="Banfield J.F."/>
        </authorList>
    </citation>
    <scope>NUCLEOTIDE SEQUENCE [LARGE SCALE GENOMIC DNA]</scope>
</reference>
<evidence type="ECO:0000256" key="2">
    <source>
        <dbReference type="ARBA" id="ARBA00022692"/>
    </source>
</evidence>
<evidence type="ECO:0000259" key="8">
    <source>
        <dbReference type="PROSITE" id="PS50893"/>
    </source>
</evidence>
<dbReference type="Gene3D" id="1.20.1560.10">
    <property type="entry name" value="ABC transporter type 1, transmembrane domain"/>
    <property type="match status" value="1"/>
</dbReference>
<dbReference type="GO" id="GO:0005524">
    <property type="term" value="F:ATP binding"/>
    <property type="evidence" value="ECO:0007669"/>
    <property type="project" value="UniProtKB-KW"/>
</dbReference>
<evidence type="ECO:0000256" key="6">
    <source>
        <dbReference type="ARBA" id="ARBA00023136"/>
    </source>
</evidence>
<evidence type="ECO:0000256" key="1">
    <source>
        <dbReference type="ARBA" id="ARBA00004651"/>
    </source>
</evidence>
<evidence type="ECO:0000256" key="3">
    <source>
        <dbReference type="ARBA" id="ARBA00022741"/>
    </source>
</evidence>
<evidence type="ECO:0000256" key="5">
    <source>
        <dbReference type="ARBA" id="ARBA00022989"/>
    </source>
</evidence>
<evidence type="ECO:0000256" key="7">
    <source>
        <dbReference type="SAM" id="Phobius"/>
    </source>
</evidence>
<dbReference type="SMART" id="SM00382">
    <property type="entry name" value="AAA"/>
    <property type="match status" value="1"/>
</dbReference>
<dbReference type="InterPro" id="IPR036640">
    <property type="entry name" value="ABC1_TM_sf"/>
</dbReference>
<keyword evidence="5 7" id="KW-1133">Transmembrane helix</keyword>
<dbReference type="GO" id="GO:0034040">
    <property type="term" value="F:ATPase-coupled lipid transmembrane transporter activity"/>
    <property type="evidence" value="ECO:0007669"/>
    <property type="project" value="TreeGrafter"/>
</dbReference>
<dbReference type="Proteomes" id="UP000176800">
    <property type="component" value="Unassembled WGS sequence"/>
</dbReference>
<proteinExistence type="predicted"/>
<dbReference type="AlphaFoldDB" id="A0A1G2U580"/>
<evidence type="ECO:0000256" key="4">
    <source>
        <dbReference type="ARBA" id="ARBA00022840"/>
    </source>
</evidence>
<keyword evidence="3" id="KW-0547">Nucleotide-binding</keyword>
<dbReference type="InterPro" id="IPR027417">
    <property type="entry name" value="P-loop_NTPase"/>
</dbReference>
<protein>
    <recommendedName>
        <fullName evidence="8">ABC transporter domain-containing protein</fullName>
    </recommendedName>
</protein>
<keyword evidence="4" id="KW-0067">ATP-binding</keyword>
<feature type="transmembrane region" description="Helical" evidence="7">
    <location>
        <begin position="67"/>
        <end position="93"/>
    </location>
</feature>
<dbReference type="SUPFAM" id="SSF52540">
    <property type="entry name" value="P-loop containing nucleoside triphosphate hydrolases"/>
    <property type="match status" value="1"/>
</dbReference>
<comment type="subcellular location">
    <subcellularLocation>
        <location evidence="1">Cell membrane</location>
        <topology evidence="1">Multi-pass membrane protein</topology>
    </subcellularLocation>
</comment>
<evidence type="ECO:0000313" key="9">
    <source>
        <dbReference type="EMBL" id="OHB04653.1"/>
    </source>
</evidence>
<feature type="transmembrane region" description="Helical" evidence="7">
    <location>
        <begin position="269"/>
        <end position="288"/>
    </location>
</feature>
<organism evidence="9 10">
    <name type="scientific">Candidatus Zambryskibacteria bacterium RIFCSPLOWO2_01_FULL_45_21</name>
    <dbReference type="NCBI Taxonomy" id="1802761"/>
    <lineage>
        <taxon>Bacteria</taxon>
        <taxon>Candidatus Zambryskiibacteriota</taxon>
    </lineage>
</organism>
<comment type="caution">
    <text evidence="9">The sequence shown here is derived from an EMBL/GenBank/DDBJ whole genome shotgun (WGS) entry which is preliminary data.</text>
</comment>